<accession>A0A4C1UKH6</accession>
<sequence length="109" mass="12097">MWRRVAMRKRLCDSLLTRFDGAIYYGIHFDYIYIYISGVATPKSGLPCSYSARVPSRGGRGSAAAGRCERALISRPARAEDALRGPADDALRPFVADVKYARAVFINVH</sequence>
<reference evidence="1 2" key="1">
    <citation type="journal article" date="2019" name="Commun. Biol.">
        <title>The bagworm genome reveals a unique fibroin gene that provides high tensile strength.</title>
        <authorList>
            <person name="Kono N."/>
            <person name="Nakamura H."/>
            <person name="Ohtoshi R."/>
            <person name="Tomita M."/>
            <person name="Numata K."/>
            <person name="Arakawa K."/>
        </authorList>
    </citation>
    <scope>NUCLEOTIDE SEQUENCE [LARGE SCALE GENOMIC DNA]</scope>
</reference>
<comment type="caution">
    <text evidence="1">The sequence shown here is derived from an EMBL/GenBank/DDBJ whole genome shotgun (WGS) entry which is preliminary data.</text>
</comment>
<dbReference type="Proteomes" id="UP000299102">
    <property type="component" value="Unassembled WGS sequence"/>
</dbReference>
<name>A0A4C1UKH6_EUMVA</name>
<evidence type="ECO:0000313" key="2">
    <source>
        <dbReference type="Proteomes" id="UP000299102"/>
    </source>
</evidence>
<dbReference type="AlphaFoldDB" id="A0A4C1UKH6"/>
<gene>
    <name evidence="1" type="ORF">EVAR_75526_1</name>
</gene>
<protein>
    <submittedName>
        <fullName evidence="1">Uncharacterized protein</fullName>
    </submittedName>
</protein>
<keyword evidence="2" id="KW-1185">Reference proteome</keyword>
<evidence type="ECO:0000313" key="1">
    <source>
        <dbReference type="EMBL" id="GBP26394.1"/>
    </source>
</evidence>
<organism evidence="1 2">
    <name type="scientific">Eumeta variegata</name>
    <name type="common">Bagworm moth</name>
    <name type="synonym">Eumeta japonica</name>
    <dbReference type="NCBI Taxonomy" id="151549"/>
    <lineage>
        <taxon>Eukaryota</taxon>
        <taxon>Metazoa</taxon>
        <taxon>Ecdysozoa</taxon>
        <taxon>Arthropoda</taxon>
        <taxon>Hexapoda</taxon>
        <taxon>Insecta</taxon>
        <taxon>Pterygota</taxon>
        <taxon>Neoptera</taxon>
        <taxon>Endopterygota</taxon>
        <taxon>Lepidoptera</taxon>
        <taxon>Glossata</taxon>
        <taxon>Ditrysia</taxon>
        <taxon>Tineoidea</taxon>
        <taxon>Psychidae</taxon>
        <taxon>Oiketicinae</taxon>
        <taxon>Eumeta</taxon>
    </lineage>
</organism>
<dbReference type="EMBL" id="BGZK01000180">
    <property type="protein sequence ID" value="GBP26394.1"/>
    <property type="molecule type" value="Genomic_DNA"/>
</dbReference>
<proteinExistence type="predicted"/>